<dbReference type="GO" id="GO:0006826">
    <property type="term" value="P:iron ion transport"/>
    <property type="evidence" value="ECO:0007669"/>
    <property type="project" value="UniProtKB-KW"/>
</dbReference>
<organism evidence="10 11">
    <name type="scientific">Glycomyces buryatensis</name>
    <dbReference type="NCBI Taxonomy" id="2570927"/>
    <lineage>
        <taxon>Bacteria</taxon>
        <taxon>Bacillati</taxon>
        <taxon>Actinomycetota</taxon>
        <taxon>Actinomycetes</taxon>
        <taxon>Glycomycetales</taxon>
        <taxon>Glycomycetaceae</taxon>
        <taxon>Glycomyces</taxon>
    </lineage>
</organism>
<dbReference type="PANTHER" id="PTHR30006">
    <property type="entry name" value="THIAMINE-BINDING PERIPLASMIC PROTEIN-RELATED"/>
    <property type="match status" value="1"/>
</dbReference>
<keyword evidence="5 9" id="KW-0732">Signal</keyword>
<dbReference type="GO" id="GO:0055085">
    <property type="term" value="P:transmembrane transport"/>
    <property type="evidence" value="ECO:0007669"/>
    <property type="project" value="InterPro"/>
</dbReference>
<keyword evidence="4 8" id="KW-0479">Metal-binding</keyword>
<reference evidence="11" key="1">
    <citation type="submission" date="2019-04" db="EMBL/GenBank/DDBJ databases">
        <title>Nocardioides xinjiangensis sp. nov.</title>
        <authorList>
            <person name="Liu S."/>
        </authorList>
    </citation>
    <scope>NUCLEOTIDE SEQUENCE [LARGE SCALE GENOMIC DNA]</scope>
    <source>
        <strain evidence="11">18</strain>
    </source>
</reference>
<comment type="similarity">
    <text evidence="1">Belongs to the bacterial solute-binding protein 1 family.</text>
</comment>
<dbReference type="PANTHER" id="PTHR30006:SF15">
    <property type="entry name" value="IRON-UTILIZATION PERIPLASMIC PROTEIN"/>
    <property type="match status" value="1"/>
</dbReference>
<dbReference type="PROSITE" id="PS51257">
    <property type="entry name" value="PROKAR_LIPOPROTEIN"/>
    <property type="match status" value="1"/>
</dbReference>
<feature type="signal peptide" evidence="9">
    <location>
        <begin position="1"/>
        <end position="23"/>
    </location>
</feature>
<dbReference type="InterPro" id="IPR006061">
    <property type="entry name" value="SBP_1_CS"/>
</dbReference>
<keyword evidence="2" id="KW-0813">Transport</keyword>
<gene>
    <name evidence="10" type="ORF">FAB82_19080</name>
</gene>
<dbReference type="Pfam" id="PF13343">
    <property type="entry name" value="SBP_bac_6"/>
    <property type="match status" value="1"/>
</dbReference>
<evidence type="ECO:0000256" key="4">
    <source>
        <dbReference type="ARBA" id="ARBA00022723"/>
    </source>
</evidence>
<evidence type="ECO:0000313" key="10">
    <source>
        <dbReference type="EMBL" id="THV38549.1"/>
    </source>
</evidence>
<dbReference type="CDD" id="cd13543">
    <property type="entry name" value="PBP2_Fbp"/>
    <property type="match status" value="1"/>
</dbReference>
<dbReference type="EMBL" id="STGY01000067">
    <property type="protein sequence ID" value="THV38549.1"/>
    <property type="molecule type" value="Genomic_DNA"/>
</dbReference>
<evidence type="ECO:0000256" key="5">
    <source>
        <dbReference type="ARBA" id="ARBA00022729"/>
    </source>
</evidence>
<feature type="chain" id="PRO_5038448147" evidence="9">
    <location>
        <begin position="24"/>
        <end position="349"/>
    </location>
</feature>
<dbReference type="SUPFAM" id="SSF53850">
    <property type="entry name" value="Periplasmic binding protein-like II"/>
    <property type="match status" value="1"/>
</dbReference>
<name>A0A4S8QBV9_9ACTN</name>
<feature type="binding site" evidence="8">
    <location>
        <position position="233"/>
    </location>
    <ligand>
        <name>Fe cation</name>
        <dbReference type="ChEBI" id="CHEBI:24875"/>
    </ligand>
</feature>
<proteinExistence type="inferred from homology"/>
<dbReference type="GO" id="GO:0030288">
    <property type="term" value="C:outer membrane-bounded periplasmic space"/>
    <property type="evidence" value="ECO:0007669"/>
    <property type="project" value="TreeGrafter"/>
</dbReference>
<evidence type="ECO:0000256" key="8">
    <source>
        <dbReference type="PIRSR" id="PIRSR002825-1"/>
    </source>
</evidence>
<dbReference type="PIRSF" id="PIRSF002825">
    <property type="entry name" value="CfbpA"/>
    <property type="match status" value="1"/>
</dbReference>
<dbReference type="InterPro" id="IPR026045">
    <property type="entry name" value="Ferric-bd"/>
</dbReference>
<reference evidence="10 11" key="2">
    <citation type="submission" date="2019-05" db="EMBL/GenBank/DDBJ databases">
        <title>Glycomyces buryatensis sp. nov.</title>
        <authorList>
            <person name="Nikitina E."/>
        </authorList>
    </citation>
    <scope>NUCLEOTIDE SEQUENCE [LARGE SCALE GENOMIC DNA]</scope>
    <source>
        <strain evidence="10 11">18</strain>
    </source>
</reference>
<sequence>MPLPMTRRALALLSAAALTATMAACGSDSDDSETDAENGDGTVVLYSGRNEELIQPLLDDFTEASGIEVDVRYFDSAEAAGLLLEEGERSPADLFLSQDAGALGAVSKAGLLGELDQELLDRVAQDYRSSTGTWVGLTGRSRVLVYDPAQIDESELPESVWDLTSDEWAGRVAIAPLNGSFQAFVTALRVEAGDEAAAEWLADMADAPQREKNGPIVEDIAAGELEAGLVNHYYVYEKAAEAGVDPAEYGPAIHYFTGGDPGALVNVSGVGALGDAATDPDVAELLDFLLATEAQTYFAETTFEYPLIEGVDGPAGQPALAELQGPAIDLNDLDDLETTVQMIQEAGLA</sequence>
<evidence type="ECO:0000313" key="11">
    <source>
        <dbReference type="Proteomes" id="UP000308760"/>
    </source>
</evidence>
<dbReference type="OrthoDB" id="9769567at2"/>
<evidence type="ECO:0000256" key="3">
    <source>
        <dbReference type="ARBA" id="ARBA00022496"/>
    </source>
</evidence>
<dbReference type="PROSITE" id="PS01037">
    <property type="entry name" value="SBP_BACTERIAL_1"/>
    <property type="match status" value="1"/>
</dbReference>
<keyword evidence="7" id="KW-0406">Ion transport</keyword>
<evidence type="ECO:0000256" key="9">
    <source>
        <dbReference type="SAM" id="SignalP"/>
    </source>
</evidence>
<evidence type="ECO:0000256" key="6">
    <source>
        <dbReference type="ARBA" id="ARBA00023004"/>
    </source>
</evidence>
<dbReference type="Proteomes" id="UP000308760">
    <property type="component" value="Unassembled WGS sequence"/>
</dbReference>
<protein>
    <submittedName>
        <fullName evidence="10">Iron ABC transporter substrate-binding protein</fullName>
    </submittedName>
</protein>
<keyword evidence="6 8" id="KW-0408">Iron</keyword>
<evidence type="ECO:0000256" key="7">
    <source>
        <dbReference type="ARBA" id="ARBA00023065"/>
    </source>
</evidence>
<dbReference type="Gene3D" id="3.40.190.10">
    <property type="entry name" value="Periplasmic binding protein-like II"/>
    <property type="match status" value="2"/>
</dbReference>
<evidence type="ECO:0000256" key="1">
    <source>
        <dbReference type="ARBA" id="ARBA00008520"/>
    </source>
</evidence>
<dbReference type="AlphaFoldDB" id="A0A4S8QBV9"/>
<evidence type="ECO:0000256" key="2">
    <source>
        <dbReference type="ARBA" id="ARBA00022448"/>
    </source>
</evidence>
<keyword evidence="11" id="KW-1185">Reference proteome</keyword>
<dbReference type="GO" id="GO:0046872">
    <property type="term" value="F:metal ion binding"/>
    <property type="evidence" value="ECO:0007669"/>
    <property type="project" value="UniProtKB-KW"/>
</dbReference>
<accession>A0A4S8QBV9</accession>
<comment type="caution">
    <text evidence="10">The sequence shown here is derived from an EMBL/GenBank/DDBJ whole genome shotgun (WGS) entry which is preliminary data.</text>
</comment>
<feature type="binding site" evidence="8">
    <location>
        <position position="234"/>
    </location>
    <ligand>
        <name>Fe cation</name>
        <dbReference type="ChEBI" id="CHEBI:24875"/>
    </ligand>
</feature>
<keyword evidence="3" id="KW-0410">Iron transport</keyword>